<evidence type="ECO:0000313" key="2">
    <source>
        <dbReference type="Proteomes" id="UP000634136"/>
    </source>
</evidence>
<organism evidence="1 2">
    <name type="scientific">Senna tora</name>
    <dbReference type="NCBI Taxonomy" id="362788"/>
    <lineage>
        <taxon>Eukaryota</taxon>
        <taxon>Viridiplantae</taxon>
        <taxon>Streptophyta</taxon>
        <taxon>Embryophyta</taxon>
        <taxon>Tracheophyta</taxon>
        <taxon>Spermatophyta</taxon>
        <taxon>Magnoliopsida</taxon>
        <taxon>eudicotyledons</taxon>
        <taxon>Gunneridae</taxon>
        <taxon>Pentapetalae</taxon>
        <taxon>rosids</taxon>
        <taxon>fabids</taxon>
        <taxon>Fabales</taxon>
        <taxon>Fabaceae</taxon>
        <taxon>Caesalpinioideae</taxon>
        <taxon>Cassia clade</taxon>
        <taxon>Senna</taxon>
    </lineage>
</organism>
<name>A0A834WPW1_9FABA</name>
<protein>
    <submittedName>
        <fullName evidence="1">Uncharacterized protein</fullName>
    </submittedName>
</protein>
<accession>A0A834WPW1</accession>
<gene>
    <name evidence="1" type="ORF">G2W53_023028</name>
</gene>
<sequence>MPPHELYDMRPLFLEGWVPLGPVLPRGTTRLAVSRQSHRHRRLYRSFRRKRQGRVAQVIQTHTWWSPLAHVATSASTRLHVFPRAMAVKSP</sequence>
<dbReference type="AlphaFoldDB" id="A0A834WPW1"/>
<dbReference type="EMBL" id="JAAIUW010000007">
    <property type="protein sequence ID" value="KAF7824884.1"/>
    <property type="molecule type" value="Genomic_DNA"/>
</dbReference>
<reference evidence="1" key="1">
    <citation type="submission" date="2020-09" db="EMBL/GenBank/DDBJ databases">
        <title>Genome-Enabled Discovery of Anthraquinone Biosynthesis in Senna tora.</title>
        <authorList>
            <person name="Kang S.-H."/>
            <person name="Pandey R.P."/>
            <person name="Lee C.-M."/>
            <person name="Sim J.-S."/>
            <person name="Jeong J.-T."/>
            <person name="Choi B.-S."/>
            <person name="Jung M."/>
            <person name="Ginzburg D."/>
            <person name="Zhao K."/>
            <person name="Won S.Y."/>
            <person name="Oh T.-J."/>
            <person name="Yu Y."/>
            <person name="Kim N.-H."/>
            <person name="Lee O.R."/>
            <person name="Lee T.-H."/>
            <person name="Bashyal P."/>
            <person name="Kim T.-S."/>
            <person name="Lee W.-H."/>
            <person name="Kawkins C."/>
            <person name="Kim C.-K."/>
            <person name="Kim J.S."/>
            <person name="Ahn B.O."/>
            <person name="Rhee S.Y."/>
            <person name="Sohng J.K."/>
        </authorList>
    </citation>
    <scope>NUCLEOTIDE SEQUENCE</scope>
    <source>
        <tissue evidence="1">Leaf</tissue>
    </source>
</reference>
<evidence type="ECO:0000313" key="1">
    <source>
        <dbReference type="EMBL" id="KAF7824884.1"/>
    </source>
</evidence>
<comment type="caution">
    <text evidence="1">The sequence shown here is derived from an EMBL/GenBank/DDBJ whole genome shotgun (WGS) entry which is preliminary data.</text>
</comment>
<proteinExistence type="predicted"/>
<keyword evidence="2" id="KW-1185">Reference proteome</keyword>
<dbReference type="Proteomes" id="UP000634136">
    <property type="component" value="Unassembled WGS sequence"/>
</dbReference>